<evidence type="ECO:0000313" key="2">
    <source>
        <dbReference type="EMBL" id="KAK4452515.1"/>
    </source>
</evidence>
<protein>
    <submittedName>
        <fullName evidence="2">Uncharacterized protein</fullName>
    </submittedName>
</protein>
<sequence>MKLLTLTILSLASLPSVLAFGEACYYYDGAKYGNVHGTCGPESWCLQGMGYRVAGRCPGDHNNRCCIRRDCVTSLIAFPGKCTTVEHCRNVKGPGHSSPGVCPGPSNIQCCI</sequence>
<evidence type="ECO:0000313" key="3">
    <source>
        <dbReference type="Proteomes" id="UP001321760"/>
    </source>
</evidence>
<name>A0AAV9GW04_9PEZI</name>
<dbReference type="Proteomes" id="UP001321760">
    <property type="component" value="Unassembled WGS sequence"/>
</dbReference>
<accession>A0AAV9GW04</accession>
<feature type="signal peptide" evidence="1">
    <location>
        <begin position="1"/>
        <end position="19"/>
    </location>
</feature>
<dbReference type="EMBL" id="MU865923">
    <property type="protein sequence ID" value="KAK4452515.1"/>
    <property type="molecule type" value="Genomic_DNA"/>
</dbReference>
<proteinExistence type="predicted"/>
<reference evidence="2" key="1">
    <citation type="journal article" date="2023" name="Mol. Phylogenet. Evol.">
        <title>Genome-scale phylogeny and comparative genomics of the fungal order Sordariales.</title>
        <authorList>
            <person name="Hensen N."/>
            <person name="Bonometti L."/>
            <person name="Westerberg I."/>
            <person name="Brannstrom I.O."/>
            <person name="Guillou S."/>
            <person name="Cros-Aarteil S."/>
            <person name="Calhoun S."/>
            <person name="Haridas S."/>
            <person name="Kuo A."/>
            <person name="Mondo S."/>
            <person name="Pangilinan J."/>
            <person name="Riley R."/>
            <person name="LaButti K."/>
            <person name="Andreopoulos B."/>
            <person name="Lipzen A."/>
            <person name="Chen C."/>
            <person name="Yan M."/>
            <person name="Daum C."/>
            <person name="Ng V."/>
            <person name="Clum A."/>
            <person name="Steindorff A."/>
            <person name="Ohm R.A."/>
            <person name="Martin F."/>
            <person name="Silar P."/>
            <person name="Natvig D.O."/>
            <person name="Lalanne C."/>
            <person name="Gautier V."/>
            <person name="Ament-Velasquez S.L."/>
            <person name="Kruys A."/>
            <person name="Hutchinson M.I."/>
            <person name="Powell A.J."/>
            <person name="Barry K."/>
            <person name="Miller A.N."/>
            <person name="Grigoriev I.V."/>
            <person name="Debuchy R."/>
            <person name="Gladieux P."/>
            <person name="Hiltunen Thoren M."/>
            <person name="Johannesson H."/>
        </authorList>
    </citation>
    <scope>NUCLEOTIDE SEQUENCE</scope>
    <source>
        <strain evidence="2">PSN243</strain>
    </source>
</reference>
<dbReference type="AlphaFoldDB" id="A0AAV9GW04"/>
<comment type="caution">
    <text evidence="2">The sequence shown here is derived from an EMBL/GenBank/DDBJ whole genome shotgun (WGS) entry which is preliminary data.</text>
</comment>
<keyword evidence="1" id="KW-0732">Signal</keyword>
<gene>
    <name evidence="2" type="ORF">QBC34DRAFT_397749</name>
</gene>
<keyword evidence="3" id="KW-1185">Reference proteome</keyword>
<organism evidence="2 3">
    <name type="scientific">Podospora aff. communis PSN243</name>
    <dbReference type="NCBI Taxonomy" id="3040156"/>
    <lineage>
        <taxon>Eukaryota</taxon>
        <taxon>Fungi</taxon>
        <taxon>Dikarya</taxon>
        <taxon>Ascomycota</taxon>
        <taxon>Pezizomycotina</taxon>
        <taxon>Sordariomycetes</taxon>
        <taxon>Sordariomycetidae</taxon>
        <taxon>Sordariales</taxon>
        <taxon>Podosporaceae</taxon>
        <taxon>Podospora</taxon>
    </lineage>
</organism>
<feature type="chain" id="PRO_5043956396" evidence="1">
    <location>
        <begin position="20"/>
        <end position="112"/>
    </location>
</feature>
<reference evidence="2" key="2">
    <citation type="submission" date="2023-05" db="EMBL/GenBank/DDBJ databases">
        <authorList>
            <consortium name="Lawrence Berkeley National Laboratory"/>
            <person name="Steindorff A."/>
            <person name="Hensen N."/>
            <person name="Bonometti L."/>
            <person name="Westerberg I."/>
            <person name="Brannstrom I.O."/>
            <person name="Guillou S."/>
            <person name="Cros-Aarteil S."/>
            <person name="Calhoun S."/>
            <person name="Haridas S."/>
            <person name="Kuo A."/>
            <person name="Mondo S."/>
            <person name="Pangilinan J."/>
            <person name="Riley R."/>
            <person name="Labutti K."/>
            <person name="Andreopoulos B."/>
            <person name="Lipzen A."/>
            <person name="Chen C."/>
            <person name="Yanf M."/>
            <person name="Daum C."/>
            <person name="Ng V."/>
            <person name="Clum A."/>
            <person name="Ohm R."/>
            <person name="Martin F."/>
            <person name="Silar P."/>
            <person name="Natvig D."/>
            <person name="Lalanne C."/>
            <person name="Gautier V."/>
            <person name="Ament-Velasquez S.L."/>
            <person name="Kruys A."/>
            <person name="Hutchinson M.I."/>
            <person name="Powell A.J."/>
            <person name="Barry K."/>
            <person name="Miller A.N."/>
            <person name="Grigoriev I.V."/>
            <person name="Debuchy R."/>
            <person name="Gladieux P."/>
            <person name="Thoren M.H."/>
            <person name="Johannesson H."/>
        </authorList>
    </citation>
    <scope>NUCLEOTIDE SEQUENCE</scope>
    <source>
        <strain evidence="2">PSN243</strain>
    </source>
</reference>
<evidence type="ECO:0000256" key="1">
    <source>
        <dbReference type="SAM" id="SignalP"/>
    </source>
</evidence>